<feature type="region of interest" description="Disordered" evidence="1">
    <location>
        <begin position="1"/>
        <end position="25"/>
    </location>
</feature>
<sequence>MASIRHQDTDYDALPMAGVPRDKAREGVREKVGGVLNLWRRG</sequence>
<dbReference type="EMBL" id="JBHMBH010000021">
    <property type="protein sequence ID" value="MFB9714555.1"/>
    <property type="molecule type" value="Genomic_DNA"/>
</dbReference>
<organism evidence="3 4">
    <name type="scientific">Arthrobacter methylotrophus</name>
    <dbReference type="NCBI Taxonomy" id="121291"/>
    <lineage>
        <taxon>Bacteria</taxon>
        <taxon>Bacillati</taxon>
        <taxon>Actinomycetota</taxon>
        <taxon>Actinomycetes</taxon>
        <taxon>Micrococcales</taxon>
        <taxon>Micrococcaceae</taxon>
        <taxon>Arthrobacter</taxon>
    </lineage>
</organism>
<name>A0ABV5UPW1_9MICC</name>
<gene>
    <name evidence="3" type="ORF">ACFFPI_10515</name>
</gene>
<proteinExistence type="predicted"/>
<dbReference type="Pfam" id="PF10056">
    <property type="entry name" value="DUF2293"/>
    <property type="match status" value="1"/>
</dbReference>
<feature type="domain" description="DUF2293" evidence="2">
    <location>
        <begin position="2"/>
        <end position="40"/>
    </location>
</feature>
<evidence type="ECO:0000313" key="3">
    <source>
        <dbReference type="EMBL" id="MFB9714555.1"/>
    </source>
</evidence>
<evidence type="ECO:0000313" key="4">
    <source>
        <dbReference type="Proteomes" id="UP001589536"/>
    </source>
</evidence>
<dbReference type="InterPro" id="IPR018744">
    <property type="entry name" value="DUF2293"/>
</dbReference>
<evidence type="ECO:0000259" key="2">
    <source>
        <dbReference type="Pfam" id="PF10056"/>
    </source>
</evidence>
<reference evidence="3 4" key="1">
    <citation type="submission" date="2024-09" db="EMBL/GenBank/DDBJ databases">
        <authorList>
            <person name="Sun Q."/>
            <person name="Mori K."/>
        </authorList>
    </citation>
    <scope>NUCLEOTIDE SEQUENCE [LARGE SCALE GENOMIC DNA]</scope>
    <source>
        <strain evidence="3 4">JCM 13519</strain>
    </source>
</reference>
<dbReference type="RefSeq" id="WP_376954253.1">
    <property type="nucleotide sequence ID" value="NZ_JBHMBH010000021.1"/>
</dbReference>
<dbReference type="Proteomes" id="UP001589536">
    <property type="component" value="Unassembled WGS sequence"/>
</dbReference>
<evidence type="ECO:0000256" key="1">
    <source>
        <dbReference type="SAM" id="MobiDB-lite"/>
    </source>
</evidence>
<comment type="caution">
    <text evidence="3">The sequence shown here is derived from an EMBL/GenBank/DDBJ whole genome shotgun (WGS) entry which is preliminary data.</text>
</comment>
<keyword evidence="4" id="KW-1185">Reference proteome</keyword>
<accession>A0ABV5UPW1</accession>
<protein>
    <submittedName>
        <fullName evidence="3">DUF2293 domain-containing protein</fullName>
    </submittedName>
</protein>